<sequence>MSHYAQHTSRRQTPTRIQAPNMPPSKPNEAPHSNNTAGRATHTAAHETRALGSYVSEPARSQDSCNNQIEPNLPIFTGGEMVTDLAKNLLISNASDNHTTQRLTSHVRETPSTLSQLQVFSAPNRPAIGSFIEKHSTKADETVVFDMGPPERARRSTSAAKPFTGQEALEVQTKYQYWMAEAVNWQRMRGNLVQRAPDVSQDNAAACHHLQPGHSQRYPDSLSTANNTTKKALNPGTGPGIEPLVPNGRNLIGQKRKAWLQENPTAPKSDSTEAQASPQNETAKGLPRPSAKERLTSASMITAITSVDSYEAMKMPTSSMQRGELIFSGTGLHSVLPRDFPYLLAKIDKPTEVDGVLKFEATWKPVFVPFAQIRGEARPLAKLATHLSTIAAKVAYDTRLDTAVPKTATAFDIEYFKGWETVLCDGKETLLLQRASVPSPRTREQPNATPGIWAQASGLRMQSSYAYKKPCELPDRGTLPATSLPTARPRSARRKGLAIWPGK</sequence>
<dbReference type="RefSeq" id="XP_066707568.1">
    <property type="nucleotide sequence ID" value="XM_066866654.1"/>
</dbReference>
<evidence type="ECO:0000313" key="3">
    <source>
        <dbReference type="Proteomes" id="UP001480595"/>
    </source>
</evidence>
<evidence type="ECO:0000256" key="1">
    <source>
        <dbReference type="SAM" id="MobiDB-lite"/>
    </source>
</evidence>
<dbReference type="GeneID" id="92099719"/>
<proteinExistence type="predicted"/>
<dbReference type="Proteomes" id="UP001480595">
    <property type="component" value="Unassembled WGS sequence"/>
</dbReference>
<protein>
    <submittedName>
        <fullName evidence="2">Uncharacterized protein</fullName>
    </submittedName>
</protein>
<accession>A0ABR1SR03</accession>
<feature type="compositionally biased region" description="Polar residues" evidence="1">
    <location>
        <begin position="221"/>
        <end position="231"/>
    </location>
</feature>
<organism evidence="2 3">
    <name type="scientific">Apiospora phragmitis</name>
    <dbReference type="NCBI Taxonomy" id="2905665"/>
    <lineage>
        <taxon>Eukaryota</taxon>
        <taxon>Fungi</taxon>
        <taxon>Dikarya</taxon>
        <taxon>Ascomycota</taxon>
        <taxon>Pezizomycotina</taxon>
        <taxon>Sordariomycetes</taxon>
        <taxon>Xylariomycetidae</taxon>
        <taxon>Amphisphaeriales</taxon>
        <taxon>Apiosporaceae</taxon>
        <taxon>Apiospora</taxon>
    </lineage>
</organism>
<keyword evidence="3" id="KW-1185">Reference proteome</keyword>
<evidence type="ECO:0000313" key="2">
    <source>
        <dbReference type="EMBL" id="KAK8036750.1"/>
    </source>
</evidence>
<feature type="compositionally biased region" description="Polar residues" evidence="1">
    <location>
        <begin position="1"/>
        <end position="18"/>
    </location>
</feature>
<reference evidence="2 3" key="1">
    <citation type="submission" date="2023-01" db="EMBL/GenBank/DDBJ databases">
        <title>Analysis of 21 Apiospora genomes using comparative genomics revels a genus with tremendous synthesis potential of carbohydrate active enzymes and secondary metabolites.</title>
        <authorList>
            <person name="Sorensen T."/>
        </authorList>
    </citation>
    <scope>NUCLEOTIDE SEQUENCE [LARGE SCALE GENOMIC DNA]</scope>
    <source>
        <strain evidence="2 3">CBS 135458</strain>
    </source>
</reference>
<gene>
    <name evidence="2" type="ORF">PG994_015247</name>
</gene>
<comment type="caution">
    <text evidence="2">The sequence shown here is derived from an EMBL/GenBank/DDBJ whole genome shotgun (WGS) entry which is preliminary data.</text>
</comment>
<feature type="region of interest" description="Disordered" evidence="1">
    <location>
        <begin position="1"/>
        <end position="45"/>
    </location>
</feature>
<feature type="region of interest" description="Disordered" evidence="1">
    <location>
        <begin position="475"/>
        <end position="503"/>
    </location>
</feature>
<dbReference type="EMBL" id="JAQQWL010000018">
    <property type="protein sequence ID" value="KAK8036750.1"/>
    <property type="molecule type" value="Genomic_DNA"/>
</dbReference>
<name>A0ABR1SR03_9PEZI</name>
<feature type="region of interest" description="Disordered" evidence="1">
    <location>
        <begin position="210"/>
        <end position="248"/>
    </location>
</feature>
<feature type="region of interest" description="Disordered" evidence="1">
    <location>
        <begin position="263"/>
        <end position="294"/>
    </location>
</feature>
<feature type="compositionally biased region" description="Polar residues" evidence="1">
    <location>
        <begin position="263"/>
        <end position="282"/>
    </location>
</feature>